<sequence length="470" mass="51407">MVAASGIGGSGMNEAVRAGLAMPSGASALEPSYVSSVAQFAYVWGYPMVNMMNRRTRLGAAPEPGRLGGVLPASPIGQIAMLNDYIEPAERFIACPNQDVVYGLGFFSLDEQPVVVQVPDFGDRFYVYAFYDARTDQFGDLGSPYGSTPGHYLLVGPDWHGEVPAGITDVFRSPTALANAIPRIFMDDTDEDRAAIQPLVNQVMVYPLTDYTGEMKTKDWSDVPSFDAGPNAGGAETKWVRPETFFDQLGEVLATVAPQPGEDALYAQFTALLDAGARDPEIRAGIEAAFHAADETFAPHAMQWRYNGRDAANGWNRSVNNSQWGLDYHNRAATSRSNMFENRPNETQYFYTDDDSDGNQLTGGQEYSVVFAAGDLPPVDGFWSLTMYDDDHFFYPNDLRRYSLGTKNKSIVYGDDGSLTIYVGHTSPGADLEANWLPAPDATFSLYLRAYGAKPGITEGTWVPPVITRR</sequence>
<dbReference type="Proteomes" id="UP000433071">
    <property type="component" value="Unassembled WGS sequence"/>
</dbReference>
<evidence type="ECO:0000313" key="4">
    <source>
        <dbReference type="Proteomes" id="UP000433071"/>
    </source>
</evidence>
<dbReference type="InterPro" id="IPR010679">
    <property type="entry name" value="DUF1254"/>
</dbReference>
<accession>A0A6I3MBU4</accession>
<dbReference type="AlphaFoldDB" id="A0A6I3MBU4"/>
<dbReference type="InterPro" id="IPR037049">
    <property type="entry name" value="DUF1214_C_sf"/>
</dbReference>
<comment type="caution">
    <text evidence="3">The sequence shown here is derived from an EMBL/GenBank/DDBJ whole genome shotgun (WGS) entry which is preliminary data.</text>
</comment>
<dbReference type="Pfam" id="PF06742">
    <property type="entry name" value="DUF1214"/>
    <property type="match status" value="1"/>
</dbReference>
<evidence type="ECO:0000259" key="1">
    <source>
        <dbReference type="Pfam" id="PF06742"/>
    </source>
</evidence>
<feature type="domain" description="DUF1254" evidence="2">
    <location>
        <begin position="77"/>
        <end position="207"/>
    </location>
</feature>
<dbReference type="Pfam" id="PF06863">
    <property type="entry name" value="DUF1254"/>
    <property type="match status" value="1"/>
</dbReference>
<dbReference type="OrthoDB" id="40820at2"/>
<keyword evidence="4" id="KW-1185">Reference proteome</keyword>
<dbReference type="InterPro" id="IPR037050">
    <property type="entry name" value="DUF1254_sf"/>
</dbReference>
<feature type="domain" description="DUF1214" evidence="1">
    <location>
        <begin position="346"/>
        <end position="454"/>
    </location>
</feature>
<reference evidence="3 4" key="1">
    <citation type="submission" date="2019-11" db="EMBL/GenBank/DDBJ databases">
        <title>Agromyces kandeliae sp. nov., isolated from mangrove soil.</title>
        <authorList>
            <person name="Wang R."/>
        </authorList>
    </citation>
    <scope>NUCLEOTIDE SEQUENCE [LARGE SCALE GENOMIC DNA]</scope>
    <source>
        <strain evidence="3 4">JCM 11433</strain>
    </source>
</reference>
<dbReference type="PANTHER" id="PTHR36509">
    <property type="entry name" value="BLL3101 PROTEIN"/>
    <property type="match status" value="1"/>
</dbReference>
<proteinExistence type="predicted"/>
<evidence type="ECO:0000313" key="3">
    <source>
        <dbReference type="EMBL" id="MTH69467.1"/>
    </source>
</evidence>
<dbReference type="PANTHER" id="PTHR36509:SF2">
    <property type="entry name" value="BLL3101 PROTEIN"/>
    <property type="match status" value="1"/>
</dbReference>
<evidence type="ECO:0000259" key="2">
    <source>
        <dbReference type="Pfam" id="PF06863"/>
    </source>
</evidence>
<dbReference type="Gene3D" id="2.60.120.600">
    <property type="entry name" value="Domain of unknown function DUF1214, C-terminal domain"/>
    <property type="match status" value="1"/>
</dbReference>
<dbReference type="InterPro" id="IPR010621">
    <property type="entry name" value="DUF1214"/>
</dbReference>
<protein>
    <submittedName>
        <fullName evidence="3">DUF1254 domain-containing protein</fullName>
    </submittedName>
</protein>
<name>A0A6I3MBU4_9MICO</name>
<dbReference type="EMBL" id="WMLB01000031">
    <property type="protein sequence ID" value="MTH69467.1"/>
    <property type="molecule type" value="Genomic_DNA"/>
</dbReference>
<organism evidence="3 4">
    <name type="scientific">Agromyces bracchium</name>
    <dbReference type="NCBI Taxonomy" id="88376"/>
    <lineage>
        <taxon>Bacteria</taxon>
        <taxon>Bacillati</taxon>
        <taxon>Actinomycetota</taxon>
        <taxon>Actinomycetes</taxon>
        <taxon>Micrococcales</taxon>
        <taxon>Microbacteriaceae</taxon>
        <taxon>Agromyces</taxon>
    </lineage>
</organism>
<dbReference type="SUPFAM" id="SSF160935">
    <property type="entry name" value="VPA0735-like"/>
    <property type="match status" value="1"/>
</dbReference>
<dbReference type="Gene3D" id="2.60.40.1610">
    <property type="entry name" value="Domain of unknown function DUF1254"/>
    <property type="match status" value="1"/>
</dbReference>
<gene>
    <name evidence="3" type="ORF">GJ743_13930</name>
</gene>